<dbReference type="Proteomes" id="UP000217784">
    <property type="component" value="Unassembled WGS sequence"/>
</dbReference>
<gene>
    <name evidence="5" type="ORF">ASJ80_06935</name>
</gene>
<reference evidence="5 6" key="1">
    <citation type="journal article" date="2017" name="BMC Genomics">
        <title>Genomic analysis of methanogenic archaea reveals a shift towards energy conservation.</title>
        <authorList>
            <person name="Gilmore S.P."/>
            <person name="Henske J.K."/>
            <person name="Sexton J.A."/>
            <person name="Solomon K.V."/>
            <person name="Seppala S."/>
            <person name="Yoo J.I."/>
            <person name="Huyett L.M."/>
            <person name="Pressman A."/>
            <person name="Cogan J.Z."/>
            <person name="Kivenson V."/>
            <person name="Peng X."/>
            <person name="Tan Y."/>
            <person name="Valentine D.L."/>
            <person name="O'Malley M.A."/>
        </authorList>
    </citation>
    <scope>NUCLEOTIDE SEQUENCE [LARGE SCALE GENOMIC DNA]</scope>
    <source>
        <strain evidence="5 6">M.o.H.</strain>
    </source>
</reference>
<dbReference type="GO" id="GO:0005524">
    <property type="term" value="F:ATP binding"/>
    <property type="evidence" value="ECO:0007669"/>
    <property type="project" value="UniProtKB-UniRule"/>
</dbReference>
<dbReference type="Pfam" id="PF03477">
    <property type="entry name" value="ATP-cone"/>
    <property type="match status" value="1"/>
</dbReference>
<evidence type="ECO:0000256" key="2">
    <source>
        <dbReference type="ARBA" id="ARBA00022840"/>
    </source>
</evidence>
<proteinExistence type="predicted"/>
<organism evidence="5 6">
    <name type="scientific">Methanobacterium bryantii</name>
    <dbReference type="NCBI Taxonomy" id="2161"/>
    <lineage>
        <taxon>Archaea</taxon>
        <taxon>Methanobacteriati</taxon>
        <taxon>Methanobacteriota</taxon>
        <taxon>Methanomada group</taxon>
        <taxon>Methanobacteria</taxon>
        <taxon>Methanobacteriales</taxon>
        <taxon>Methanobacteriaceae</taxon>
        <taxon>Methanobacterium</taxon>
    </lineage>
</organism>
<accession>A0A2A2H5G1</accession>
<feature type="domain" description="ATP-cone" evidence="4">
    <location>
        <begin position="2"/>
        <end position="93"/>
    </location>
</feature>
<evidence type="ECO:0000256" key="3">
    <source>
        <dbReference type="PROSITE-ProRule" id="PRU00492"/>
    </source>
</evidence>
<evidence type="ECO:0000256" key="1">
    <source>
        <dbReference type="ARBA" id="ARBA00022741"/>
    </source>
</evidence>
<evidence type="ECO:0000313" key="5">
    <source>
        <dbReference type="EMBL" id="PAV04554.1"/>
    </source>
</evidence>
<dbReference type="RefSeq" id="WP_069585676.1">
    <property type="nucleotide sequence ID" value="NZ_LMVM01000023.1"/>
</dbReference>
<keyword evidence="1 3" id="KW-0547">Nucleotide-binding</keyword>
<dbReference type="AlphaFoldDB" id="A0A2A2H5G1"/>
<keyword evidence="2 3" id="KW-0067">ATP-binding</keyword>
<comment type="caution">
    <text evidence="5">The sequence shown here is derived from an EMBL/GenBank/DDBJ whole genome shotgun (WGS) entry which is preliminary data.</text>
</comment>
<protein>
    <recommendedName>
        <fullName evidence="4">ATP-cone domain-containing protein</fullName>
    </recommendedName>
</protein>
<dbReference type="PROSITE" id="PS51161">
    <property type="entry name" value="ATP_CONE"/>
    <property type="match status" value="1"/>
</dbReference>
<dbReference type="EMBL" id="LMVM01000023">
    <property type="protein sequence ID" value="PAV04554.1"/>
    <property type="molecule type" value="Genomic_DNA"/>
</dbReference>
<dbReference type="InterPro" id="IPR005144">
    <property type="entry name" value="ATP-cone_dom"/>
</dbReference>
<evidence type="ECO:0000259" key="4">
    <source>
        <dbReference type="PROSITE" id="PS51161"/>
    </source>
</evidence>
<dbReference type="OrthoDB" id="81469at2157"/>
<evidence type="ECO:0000313" key="6">
    <source>
        <dbReference type="Proteomes" id="UP000217784"/>
    </source>
</evidence>
<name>A0A2A2H5G1_METBR</name>
<sequence length="93" mass="10708">MTDVIKSNGKREQFSEQKVKNSIENAVKDAGFSPQEKMNVIEHASQDAAQMAQGQDEIKTRQIRDTILNDLEQDDQQVANAWKQYERQHGINY</sequence>
<keyword evidence="6" id="KW-1185">Reference proteome</keyword>